<protein>
    <submittedName>
        <fullName evidence="5">G_PROTEIN_RECEP_F1_2 domain-containing protein</fullName>
    </submittedName>
</protein>
<evidence type="ECO:0000313" key="3">
    <source>
        <dbReference type="EMBL" id="VDO14710.1"/>
    </source>
</evidence>
<evidence type="ECO:0000313" key="4">
    <source>
        <dbReference type="Proteomes" id="UP000280834"/>
    </source>
</evidence>
<reference evidence="3 4" key="2">
    <citation type="submission" date="2018-11" db="EMBL/GenBank/DDBJ databases">
        <authorList>
            <consortium name="Pathogen Informatics"/>
        </authorList>
    </citation>
    <scope>NUCLEOTIDE SEQUENCE [LARGE SCALE GENOMIC DNA]</scope>
</reference>
<feature type="signal peptide" evidence="2">
    <location>
        <begin position="1"/>
        <end position="24"/>
    </location>
</feature>
<gene>
    <name evidence="3" type="ORF">BTMF_LOCUS3401</name>
</gene>
<keyword evidence="4" id="KW-1185">Reference proteome</keyword>
<keyword evidence="1" id="KW-1133">Transmembrane helix</keyword>
<accession>A0A0R3QCL9</accession>
<feature type="transmembrane region" description="Helical" evidence="1">
    <location>
        <begin position="67"/>
        <end position="89"/>
    </location>
</feature>
<dbReference type="EMBL" id="UZAG01003056">
    <property type="protein sequence ID" value="VDO14710.1"/>
    <property type="molecule type" value="Genomic_DNA"/>
</dbReference>
<dbReference type="AlphaFoldDB" id="A0A0R3QCL9"/>
<keyword evidence="1" id="KW-0472">Membrane</keyword>
<organism evidence="5">
    <name type="scientific">Brugia timori</name>
    <dbReference type="NCBI Taxonomy" id="42155"/>
    <lineage>
        <taxon>Eukaryota</taxon>
        <taxon>Metazoa</taxon>
        <taxon>Ecdysozoa</taxon>
        <taxon>Nematoda</taxon>
        <taxon>Chromadorea</taxon>
        <taxon>Rhabditida</taxon>
        <taxon>Spirurina</taxon>
        <taxon>Spiruromorpha</taxon>
        <taxon>Filarioidea</taxon>
        <taxon>Onchocercidae</taxon>
        <taxon>Brugia</taxon>
    </lineage>
</organism>
<evidence type="ECO:0000256" key="1">
    <source>
        <dbReference type="SAM" id="Phobius"/>
    </source>
</evidence>
<keyword evidence="1" id="KW-0812">Transmembrane</keyword>
<feature type="chain" id="PRO_5043130599" evidence="2">
    <location>
        <begin position="25"/>
        <end position="103"/>
    </location>
</feature>
<sequence>MDTFLFIATLQFAFLLSVNRFNKAEISAITAANFNYCTAMYSISDLRWYRNCTVGSKDGGELFIKFYHFWTASLPIAVFVIYIAIFCGIRHNRSFSLHNQNKS</sequence>
<evidence type="ECO:0000313" key="5">
    <source>
        <dbReference type="WBParaSite" id="BTMF_0000409901-mRNA-1"/>
    </source>
</evidence>
<name>A0A0R3QCL9_9BILA</name>
<dbReference type="WBParaSite" id="BTMF_0000409901-mRNA-1">
    <property type="protein sequence ID" value="BTMF_0000409901-mRNA-1"/>
    <property type="gene ID" value="BTMF_0000409901"/>
</dbReference>
<keyword evidence="2" id="KW-0732">Signal</keyword>
<reference evidence="5" key="1">
    <citation type="submission" date="2017-02" db="UniProtKB">
        <authorList>
            <consortium name="WormBaseParasite"/>
        </authorList>
    </citation>
    <scope>IDENTIFICATION</scope>
</reference>
<proteinExistence type="predicted"/>
<evidence type="ECO:0000256" key="2">
    <source>
        <dbReference type="SAM" id="SignalP"/>
    </source>
</evidence>
<dbReference type="Proteomes" id="UP000280834">
    <property type="component" value="Unassembled WGS sequence"/>
</dbReference>